<keyword evidence="2" id="KW-1133">Transmembrane helix</keyword>
<feature type="compositionally biased region" description="Polar residues" evidence="1">
    <location>
        <begin position="1"/>
        <end position="11"/>
    </location>
</feature>
<evidence type="ECO:0000256" key="1">
    <source>
        <dbReference type="SAM" id="MobiDB-lite"/>
    </source>
</evidence>
<proteinExistence type="predicted"/>
<protein>
    <submittedName>
        <fullName evidence="3">Hypp7988 protein</fullName>
    </submittedName>
</protein>
<dbReference type="EMBL" id="OV696701">
    <property type="protein sequence ID" value="CAH1247684.1"/>
    <property type="molecule type" value="Genomic_DNA"/>
</dbReference>
<sequence>MFSVTASSDTPPGNPDDPEPDTITQAVWVIAGTLVGLFFLAFAGCAFFFLYIRPRSRVAHGEPTRPTDSPVPGGQATTTFQRQVYSHTVQWETWATSTSTEEANAVAGVSTRREYWEMRSLKSLESLESDNILLV</sequence>
<name>A0A8J9Z677_BRALA</name>
<keyword evidence="4" id="KW-1185">Reference proteome</keyword>
<feature type="transmembrane region" description="Helical" evidence="2">
    <location>
        <begin position="26"/>
        <end position="52"/>
    </location>
</feature>
<accession>A0A8J9Z677</accession>
<evidence type="ECO:0000256" key="2">
    <source>
        <dbReference type="SAM" id="Phobius"/>
    </source>
</evidence>
<feature type="region of interest" description="Disordered" evidence="1">
    <location>
        <begin position="1"/>
        <end position="20"/>
    </location>
</feature>
<gene>
    <name evidence="3" type="primary">Hypp7988</name>
    <name evidence="3" type="ORF">BLAG_LOCUS9282</name>
</gene>
<organism evidence="3 4">
    <name type="scientific">Branchiostoma lanceolatum</name>
    <name type="common">Common lancelet</name>
    <name type="synonym">Amphioxus lanceolatum</name>
    <dbReference type="NCBI Taxonomy" id="7740"/>
    <lineage>
        <taxon>Eukaryota</taxon>
        <taxon>Metazoa</taxon>
        <taxon>Chordata</taxon>
        <taxon>Cephalochordata</taxon>
        <taxon>Leptocardii</taxon>
        <taxon>Amphioxiformes</taxon>
        <taxon>Branchiostomatidae</taxon>
        <taxon>Branchiostoma</taxon>
    </lineage>
</organism>
<reference evidence="3" key="1">
    <citation type="submission" date="2022-01" db="EMBL/GenBank/DDBJ databases">
        <authorList>
            <person name="Braso-Vives M."/>
        </authorList>
    </citation>
    <scope>NUCLEOTIDE SEQUENCE</scope>
</reference>
<dbReference type="Proteomes" id="UP000838412">
    <property type="component" value="Chromosome 16"/>
</dbReference>
<dbReference type="OrthoDB" id="10064556at2759"/>
<evidence type="ECO:0000313" key="3">
    <source>
        <dbReference type="EMBL" id="CAH1247684.1"/>
    </source>
</evidence>
<evidence type="ECO:0000313" key="4">
    <source>
        <dbReference type="Proteomes" id="UP000838412"/>
    </source>
</evidence>
<dbReference type="AlphaFoldDB" id="A0A8J9Z677"/>
<keyword evidence="2" id="KW-0812">Transmembrane</keyword>
<keyword evidence="2" id="KW-0472">Membrane</keyword>